<feature type="transmembrane region" description="Helical" evidence="1">
    <location>
        <begin position="115"/>
        <end position="133"/>
    </location>
</feature>
<feature type="transmembrane region" description="Helical" evidence="1">
    <location>
        <begin position="145"/>
        <end position="162"/>
    </location>
</feature>
<reference evidence="2 3" key="1">
    <citation type="submission" date="2019-07" db="EMBL/GenBank/DDBJ databases">
        <title>Whole genome shotgun sequence of Aneurinibacillus danicus NBRC 102444.</title>
        <authorList>
            <person name="Hosoyama A."/>
            <person name="Uohara A."/>
            <person name="Ohji S."/>
            <person name="Ichikawa N."/>
        </authorList>
    </citation>
    <scope>NUCLEOTIDE SEQUENCE [LARGE SCALE GENOMIC DNA]</scope>
    <source>
        <strain evidence="2 3">NBRC 102444</strain>
    </source>
</reference>
<feature type="transmembrane region" description="Helical" evidence="1">
    <location>
        <begin position="207"/>
        <end position="224"/>
    </location>
</feature>
<keyword evidence="1" id="KW-1133">Transmembrane helix</keyword>
<feature type="transmembrane region" description="Helical" evidence="1">
    <location>
        <begin position="182"/>
        <end position="200"/>
    </location>
</feature>
<keyword evidence="3" id="KW-1185">Reference proteome</keyword>
<evidence type="ECO:0000256" key="1">
    <source>
        <dbReference type="SAM" id="Phobius"/>
    </source>
</evidence>
<dbReference type="Pfam" id="PF06182">
    <property type="entry name" value="ABC2_membrane_6"/>
    <property type="match status" value="1"/>
</dbReference>
<dbReference type="EMBL" id="BJXX01000169">
    <property type="protein sequence ID" value="GEN36157.1"/>
    <property type="molecule type" value="Genomic_DNA"/>
</dbReference>
<dbReference type="AlphaFoldDB" id="A0A511VB50"/>
<comment type="caution">
    <text evidence="2">The sequence shown here is derived from an EMBL/GenBank/DDBJ whole genome shotgun (WGS) entry which is preliminary data.</text>
</comment>
<sequence length="267" mass="30762">MKQLRMYLAFSRKAFQRSAAYRFDAWTRLLSNVIFLCMWGFIWYGLYSGKESVAGVSFESMLSYIVISQMLQGIHGAGTPLWEIQERVRTGDIAMEIMRPYDYPTRTLFSDLGNIAFHFLTAVLPLYVVLFWLFDLSIPSSLTQWGLFLISAVIGYLIRYSIELTFGLFTFWLIETGGVEDIFYFSISLFSGSVIPLWFFPDWMESVARYLPFQGIFFVPNSIFTGQLQGQTLVEALLVQFVWLIISFLILRFVWAKATSKIVVQGG</sequence>
<dbReference type="PANTHER" id="PTHR36832">
    <property type="entry name" value="SLR1174 PROTEIN-RELATED"/>
    <property type="match status" value="1"/>
</dbReference>
<gene>
    <name evidence="2" type="ORF">ADA01nite_36170</name>
</gene>
<evidence type="ECO:0000313" key="2">
    <source>
        <dbReference type="EMBL" id="GEN36157.1"/>
    </source>
</evidence>
<organism evidence="2 3">
    <name type="scientific">Aneurinibacillus danicus</name>
    <dbReference type="NCBI Taxonomy" id="267746"/>
    <lineage>
        <taxon>Bacteria</taxon>
        <taxon>Bacillati</taxon>
        <taxon>Bacillota</taxon>
        <taxon>Bacilli</taxon>
        <taxon>Bacillales</taxon>
        <taxon>Paenibacillaceae</taxon>
        <taxon>Aneurinibacillus group</taxon>
        <taxon>Aneurinibacillus</taxon>
    </lineage>
</organism>
<keyword evidence="1" id="KW-0472">Membrane</keyword>
<dbReference type="InterPro" id="IPR010390">
    <property type="entry name" value="ABC-2_transporter-like"/>
</dbReference>
<name>A0A511VB50_9BACL</name>
<dbReference type="RefSeq" id="WP_146811801.1">
    <property type="nucleotide sequence ID" value="NZ_BJXX01000169.1"/>
</dbReference>
<accession>A0A511VB50</accession>
<evidence type="ECO:0000313" key="3">
    <source>
        <dbReference type="Proteomes" id="UP000321157"/>
    </source>
</evidence>
<feature type="transmembrane region" description="Helical" evidence="1">
    <location>
        <begin position="21"/>
        <end position="44"/>
    </location>
</feature>
<keyword evidence="1" id="KW-0812">Transmembrane</keyword>
<protein>
    <submittedName>
        <fullName evidence="2">ABC transporter permease</fullName>
    </submittedName>
</protein>
<dbReference type="Proteomes" id="UP000321157">
    <property type="component" value="Unassembled WGS sequence"/>
</dbReference>
<proteinExistence type="predicted"/>
<feature type="transmembrane region" description="Helical" evidence="1">
    <location>
        <begin position="236"/>
        <end position="255"/>
    </location>
</feature>
<dbReference type="PANTHER" id="PTHR36832:SF1">
    <property type="entry name" value="SLR1174 PROTEIN"/>
    <property type="match status" value="1"/>
</dbReference>
<dbReference type="OrthoDB" id="8582979at2"/>